<dbReference type="InterPro" id="IPR014710">
    <property type="entry name" value="RmlC-like_jellyroll"/>
</dbReference>
<dbReference type="Pfam" id="PF19480">
    <property type="entry name" value="DUF6016"/>
    <property type="match status" value="1"/>
</dbReference>
<comment type="caution">
    <text evidence="2">The sequence shown here is derived from an EMBL/GenBank/DDBJ whole genome shotgun (WGS) entry which is preliminary data.</text>
</comment>
<gene>
    <name evidence="2" type="ORF">FBBNIHIM_07905</name>
</gene>
<reference evidence="2" key="1">
    <citation type="submission" date="2022-05" db="EMBL/GenBank/DDBJ databases">
        <authorList>
            <person name="Blom J."/>
        </authorList>
    </citation>
    <scope>NUCLEOTIDE SEQUENCE</scope>
    <source>
        <strain evidence="2">Type strain: CPO20170097</strain>
    </source>
</reference>
<dbReference type="EMBL" id="CALSBS010000005">
    <property type="protein sequence ID" value="CAH6636737.1"/>
    <property type="molecule type" value="Genomic_DNA"/>
</dbReference>
<keyword evidence="3" id="KW-1185">Reference proteome</keyword>
<sequence>MRLIDGSILDELFRSAENSERLRSHYLLHASHQEKVQRLLIAFVRGSYVEPHCHELPHQWEMFVVMQGQLEVCLYDENGKVQNRFLVGEGSETCVVEFAPGDIHSVECLSSRALMMEVKEGPFDPSRAKAFSHRA</sequence>
<accession>A0ABN8T8E8</accession>
<dbReference type="NCBIfam" id="TIGR04366">
    <property type="entry name" value="cupin_WbuC"/>
    <property type="match status" value="1"/>
</dbReference>
<dbReference type="CDD" id="cd07005">
    <property type="entry name" value="cupin_WbuC-like"/>
    <property type="match status" value="1"/>
</dbReference>
<dbReference type="InterPro" id="IPR027565">
    <property type="entry name" value="Cupin_WbuC"/>
</dbReference>
<evidence type="ECO:0000313" key="3">
    <source>
        <dbReference type="Proteomes" id="UP001152651"/>
    </source>
</evidence>
<dbReference type="Proteomes" id="UP001152651">
    <property type="component" value="Unassembled WGS sequence"/>
</dbReference>
<name>A0ABN8T8E8_9ENTR</name>
<dbReference type="Gene3D" id="2.60.120.10">
    <property type="entry name" value="Jelly Rolls"/>
    <property type="match status" value="1"/>
</dbReference>
<evidence type="ECO:0000313" key="2">
    <source>
        <dbReference type="EMBL" id="CAH6636737.1"/>
    </source>
</evidence>
<dbReference type="RefSeq" id="WP_253897498.1">
    <property type="nucleotide sequence ID" value="NZ_CALSBS010000005.1"/>
</dbReference>
<dbReference type="InterPro" id="IPR011051">
    <property type="entry name" value="RmlC_Cupin_sf"/>
</dbReference>
<proteinExistence type="predicted"/>
<dbReference type="SUPFAM" id="SSF51182">
    <property type="entry name" value="RmlC-like cupins"/>
    <property type="match status" value="1"/>
</dbReference>
<feature type="domain" description="Cupin fold metalloprotein WbuC cupin" evidence="1">
    <location>
        <begin position="4"/>
        <end position="85"/>
    </location>
</feature>
<evidence type="ECO:0000259" key="1">
    <source>
        <dbReference type="Pfam" id="PF19480"/>
    </source>
</evidence>
<dbReference type="InterPro" id="IPR046058">
    <property type="entry name" value="WbuC_cupin"/>
</dbReference>
<organism evidence="2 3">
    <name type="scientific">Pseudocitrobacter vendiensis</name>
    <dbReference type="NCBI Taxonomy" id="2488306"/>
    <lineage>
        <taxon>Bacteria</taxon>
        <taxon>Pseudomonadati</taxon>
        <taxon>Pseudomonadota</taxon>
        <taxon>Gammaproteobacteria</taxon>
        <taxon>Enterobacterales</taxon>
        <taxon>Enterobacteriaceae</taxon>
        <taxon>Pseudocitrobacter</taxon>
    </lineage>
</organism>
<protein>
    <submittedName>
        <fullName evidence="2">Cupin fold metalloprotein, WbuC family</fullName>
    </submittedName>
</protein>